<dbReference type="AlphaFoldDB" id="A0A0G2ESQ6"/>
<keyword evidence="5" id="KW-0732">Signal</keyword>
<evidence type="ECO:0000256" key="3">
    <source>
        <dbReference type="ARBA" id="ARBA00023180"/>
    </source>
</evidence>
<dbReference type="OrthoDB" id="2123594at2759"/>
<gene>
    <name evidence="7" type="ORF">UCRPC4_g02007</name>
</gene>
<dbReference type="PRINTS" id="PR00133">
    <property type="entry name" value="GLHYDRLASE3"/>
</dbReference>
<reference evidence="7 8" key="1">
    <citation type="submission" date="2015-05" db="EMBL/GenBank/DDBJ databases">
        <title>Distinctive expansion of gene families associated with plant cell wall degradation and secondary metabolism in the genomes of grapevine trunk pathogens.</title>
        <authorList>
            <person name="Lawrence D.P."/>
            <person name="Travadon R."/>
            <person name="Rolshausen P.E."/>
            <person name="Baumgartner K."/>
        </authorList>
    </citation>
    <scope>NUCLEOTIDE SEQUENCE [LARGE SCALE GENOMIC DNA]</scope>
    <source>
        <strain evidence="7">UCRPC4</strain>
    </source>
</reference>
<dbReference type="Pfam" id="PF00933">
    <property type="entry name" value="Glyco_hydro_3"/>
    <property type="match status" value="1"/>
</dbReference>
<keyword evidence="2" id="KW-0378">Hydrolase</keyword>
<comment type="caution">
    <text evidence="7">The sequence shown here is derived from an EMBL/GenBank/DDBJ whole genome shotgun (WGS) entry which is preliminary data.</text>
</comment>
<evidence type="ECO:0000259" key="6">
    <source>
        <dbReference type="Pfam" id="PF00933"/>
    </source>
</evidence>
<dbReference type="InterPro" id="IPR036962">
    <property type="entry name" value="Glyco_hydro_3_N_sf"/>
</dbReference>
<feature type="region of interest" description="Disordered" evidence="4">
    <location>
        <begin position="294"/>
        <end position="325"/>
    </location>
</feature>
<evidence type="ECO:0000313" key="8">
    <source>
        <dbReference type="Proteomes" id="UP000053317"/>
    </source>
</evidence>
<evidence type="ECO:0000313" key="7">
    <source>
        <dbReference type="EMBL" id="KKY25201.1"/>
    </source>
</evidence>
<dbReference type="GO" id="GO:0008422">
    <property type="term" value="F:beta-glucosidase activity"/>
    <property type="evidence" value="ECO:0007669"/>
    <property type="project" value="TreeGrafter"/>
</dbReference>
<keyword evidence="8" id="KW-1185">Reference proteome</keyword>
<dbReference type="SUPFAM" id="SSF51445">
    <property type="entry name" value="(Trans)glycosidases"/>
    <property type="match status" value="1"/>
</dbReference>
<dbReference type="InterPro" id="IPR017853">
    <property type="entry name" value="GH"/>
</dbReference>
<feature type="domain" description="Glycoside hydrolase family 3 N-terminal" evidence="6">
    <location>
        <begin position="52"/>
        <end position="253"/>
    </location>
</feature>
<dbReference type="InterPro" id="IPR051915">
    <property type="entry name" value="Cellulose_Degrad_GH3"/>
</dbReference>
<dbReference type="InterPro" id="IPR001764">
    <property type="entry name" value="Glyco_hydro_3_N"/>
</dbReference>
<dbReference type="EMBL" id="LCWF01000047">
    <property type="protein sequence ID" value="KKY25201.1"/>
    <property type="molecule type" value="Genomic_DNA"/>
</dbReference>
<evidence type="ECO:0000256" key="5">
    <source>
        <dbReference type="SAM" id="SignalP"/>
    </source>
</evidence>
<dbReference type="GO" id="GO:0009251">
    <property type="term" value="P:glucan catabolic process"/>
    <property type="evidence" value="ECO:0007669"/>
    <property type="project" value="TreeGrafter"/>
</dbReference>
<accession>A0A0G2ESQ6</accession>
<dbReference type="PANTHER" id="PTHR30620">
    <property type="entry name" value="PERIPLASMIC BETA-GLUCOSIDASE-RELATED"/>
    <property type="match status" value="1"/>
</dbReference>
<feature type="chain" id="PRO_5002543729" description="Glycoside hydrolase family 3 N-terminal domain-containing protein" evidence="5">
    <location>
        <begin position="21"/>
        <end position="325"/>
    </location>
</feature>
<reference evidence="7 8" key="2">
    <citation type="submission" date="2015-05" db="EMBL/GenBank/DDBJ databases">
        <authorList>
            <person name="Morales-Cruz A."/>
            <person name="Amrine K.C."/>
            <person name="Cantu D."/>
        </authorList>
    </citation>
    <scope>NUCLEOTIDE SEQUENCE [LARGE SCALE GENOMIC DNA]</scope>
    <source>
        <strain evidence="7">UCRPC4</strain>
    </source>
</reference>
<feature type="signal peptide" evidence="5">
    <location>
        <begin position="1"/>
        <end position="20"/>
    </location>
</feature>
<protein>
    <recommendedName>
        <fullName evidence="6">Glycoside hydrolase family 3 N-terminal domain-containing protein</fullName>
    </recommendedName>
</protein>
<name>A0A0G2ESQ6_PHACM</name>
<dbReference type="Gene3D" id="3.20.20.300">
    <property type="entry name" value="Glycoside hydrolase, family 3, N-terminal domain"/>
    <property type="match status" value="1"/>
</dbReference>
<sequence>MRPLLSSSLFFLSALSSAFAQNATNSSLAGATYKNPAASVDDRVADLLSRMTLEEKVGQLMQGDVSNWLNTSTGAFNRSGLVANMQYKAGSFYVGYPVPWSWLTDAIRRGQEYLVNETRLGIPAFVQTEGIHGFLIGNATIFNSPIAYACSFNAELVQQMGDTIGKEAAAFGVGQLFAPLADLARELRYGRVEETNGEDPYLAGEIAYSYIRGLQARNVSATVKHFVAFSNPEGGLNTAPVHGGERELVRVRLREIVLHIRIFQRHALALVEHHILSRSASIGSNHYGYSIRHEYQPTGRSRGRSSVHKGYGFERRATESNVERV</sequence>
<keyword evidence="3" id="KW-0325">Glycoprotein</keyword>
<evidence type="ECO:0000256" key="1">
    <source>
        <dbReference type="ARBA" id="ARBA00005336"/>
    </source>
</evidence>
<dbReference type="Proteomes" id="UP000053317">
    <property type="component" value="Unassembled WGS sequence"/>
</dbReference>
<proteinExistence type="inferred from homology"/>
<organism evidence="7 8">
    <name type="scientific">Phaeomoniella chlamydospora</name>
    <name type="common">Phaeoacremonium chlamydosporum</name>
    <dbReference type="NCBI Taxonomy" id="158046"/>
    <lineage>
        <taxon>Eukaryota</taxon>
        <taxon>Fungi</taxon>
        <taxon>Dikarya</taxon>
        <taxon>Ascomycota</taxon>
        <taxon>Pezizomycotina</taxon>
        <taxon>Eurotiomycetes</taxon>
        <taxon>Chaetothyriomycetidae</taxon>
        <taxon>Phaeomoniellales</taxon>
        <taxon>Phaeomoniellaceae</taxon>
        <taxon>Phaeomoniella</taxon>
    </lineage>
</organism>
<evidence type="ECO:0000256" key="4">
    <source>
        <dbReference type="SAM" id="MobiDB-lite"/>
    </source>
</evidence>
<comment type="similarity">
    <text evidence="1">Belongs to the glycosyl hydrolase 3 family.</text>
</comment>
<feature type="compositionally biased region" description="Basic and acidic residues" evidence="4">
    <location>
        <begin position="311"/>
        <end position="325"/>
    </location>
</feature>
<dbReference type="PANTHER" id="PTHR30620:SF117">
    <property type="entry name" value="BETA-1,4-XYLOSIDASE (EUROFUNG)"/>
    <property type="match status" value="1"/>
</dbReference>
<evidence type="ECO:0000256" key="2">
    <source>
        <dbReference type="ARBA" id="ARBA00022801"/>
    </source>
</evidence>